<feature type="signal peptide" evidence="1">
    <location>
        <begin position="1"/>
        <end position="27"/>
    </location>
</feature>
<dbReference type="GO" id="GO:0000272">
    <property type="term" value="P:polysaccharide catabolic process"/>
    <property type="evidence" value="ECO:0007669"/>
    <property type="project" value="InterPro"/>
</dbReference>
<keyword evidence="1" id="KW-0732">Signal</keyword>
<dbReference type="PANTHER" id="PTHR36453:SF1">
    <property type="entry name" value="RIGHT HANDED BETA HELIX DOMAIN-CONTAINING PROTEIN"/>
    <property type="match status" value="1"/>
</dbReference>
<dbReference type="InterPro" id="IPR013320">
    <property type="entry name" value="ConA-like_dom_sf"/>
</dbReference>
<feature type="domain" description="Cohesin" evidence="2">
    <location>
        <begin position="1596"/>
        <end position="1726"/>
    </location>
</feature>
<dbReference type="Gene3D" id="2.60.40.1190">
    <property type="match status" value="1"/>
</dbReference>
<dbReference type="InterPro" id="IPR011050">
    <property type="entry name" value="Pectin_lyase_fold/virulence"/>
</dbReference>
<dbReference type="EMBL" id="JANIPJ010000016">
    <property type="protein sequence ID" value="MCR2806283.1"/>
    <property type="molecule type" value="Genomic_DNA"/>
</dbReference>
<dbReference type="Gene3D" id="2.60.40.680">
    <property type="match status" value="1"/>
</dbReference>
<dbReference type="GO" id="GO:0030246">
    <property type="term" value="F:carbohydrate binding"/>
    <property type="evidence" value="ECO:0007669"/>
    <property type="project" value="InterPro"/>
</dbReference>
<dbReference type="SUPFAM" id="SSF49384">
    <property type="entry name" value="Carbohydrate-binding domain"/>
    <property type="match status" value="1"/>
</dbReference>
<dbReference type="CDD" id="cd00005">
    <property type="entry name" value="CBM9_like_1"/>
    <property type="match status" value="1"/>
</dbReference>
<dbReference type="Pfam" id="PF00963">
    <property type="entry name" value="Cohesin"/>
    <property type="match status" value="1"/>
</dbReference>
<dbReference type="GO" id="GO:0004553">
    <property type="term" value="F:hydrolase activity, hydrolyzing O-glycosyl compounds"/>
    <property type="evidence" value="ECO:0007669"/>
    <property type="project" value="InterPro"/>
</dbReference>
<accession>A0A9X2MUW0</accession>
<proteinExistence type="predicted"/>
<dbReference type="Gene3D" id="2.160.20.10">
    <property type="entry name" value="Single-stranded right-handed beta-helix, Pectin lyase-like"/>
    <property type="match status" value="1"/>
</dbReference>
<dbReference type="Proteomes" id="UP001141950">
    <property type="component" value="Unassembled WGS sequence"/>
</dbReference>
<dbReference type="SUPFAM" id="SSF51126">
    <property type="entry name" value="Pectin lyase-like"/>
    <property type="match status" value="1"/>
</dbReference>
<organism evidence="4 5">
    <name type="scientific">Paenibacillus soyae</name>
    <dbReference type="NCBI Taxonomy" id="2969249"/>
    <lineage>
        <taxon>Bacteria</taxon>
        <taxon>Bacillati</taxon>
        <taxon>Bacillota</taxon>
        <taxon>Bacilli</taxon>
        <taxon>Bacillales</taxon>
        <taxon>Paenibacillaceae</taxon>
        <taxon>Paenibacillus</taxon>
    </lineage>
</organism>
<sequence>MRKSAFIWFLALAMVLSMMPLAGSVAAADSSPSAAISKTIYVAGSGNDDTGDGTKEKPYKTIGKAKEVVRTLPKTGGDIVVQIADGFYPLEETLVFTAEDSGTASSTIRYEAAPGAKPVISGGEMLEKGVWTEAVGLTQTGGLTAYKTTLNRSDKLRAIYVNDKRANMTVSPQIASANRTVNGTPTVSFTSEGNPWAWQNGSNIRAAIVFDSSVGLTKNTKNPQNIEAESMGGSTARWARPFVTFASIEEAPAASSKPGGVMLRFQMPYGAISQSLSNNTQYNPNNNQVIRNAFEFLNKRGDFYFDQAESTLYYIPLEGEDIHTADVVVPKLETVLDVRGIPVGDRLSPIEDSDDGRVRHVTFDGLKFAHTDYKLYELTGTYTLSDGSGPVTTTSRGYASVQGSIVNTAYFPSSINWHETFYRGYDIPPAAVMINAARHIKVLNGEIGLTGFNGIHVENDVKEIEVTGNYIVDSLASGIVVGHPHHVYENDEPIKHESSASVSGTPIRDWAGVDKEKFAAGTEAVPENIYITNNFLHRTCYGFPGANALASFYTTNMQVLHNYIYDTTYGAMSIGWGWDEYDGFGFTAHGTDKNGGPYHGTHETSLARSPELTTTSRNNKINYNRIEEICTIVNDSGAIYSLGRQGDPGNLPGGGTWDTVKDLTNSPVTDKNSNWHPDNWTNYTEMNYNFLDPNPTGKPTTSNNWTNGFHPDEGSTFIKMIGNVVQSKLSHAPGQSRLYEFNNWKRKSDMIAIEGYVDGNNNQNGAPRITFDNYKSEDRIWPVRGNEIVLNSGLANEYTHMIPRSLIADTEFELASHVIMGKGEKLPRRGLLQPEDTVWLAPANTTVFHEGATMTKAAGDEPFIDAPSVPGEYKLYIVYEDGRETAASKYTLYVDLSMSSINVEDGQTYDVSKSRPLELSLSDDNTYTLNGNPVVSGHKIFAEGSWTLVVSAPSGTTSRTISFTTTVSAANKLLSADVSVAPGGTVRFAYDLDDATKKIWISSSSGGHFDGGDDETAASGDAIAMKAPVLPGPYVIYVLAEDGEVLSQSHASVVVRDMTPVDIPRNGLDLWLKADEGVERDSSGSVTGWTNMGGVPAKLVPANVPGSGGDGLGAPSGNPKIKQGVYESVEFDANSRPLKAAGFKDYNGKTDMTIYTLVKPTTTANNSSDQSGLVYFGLNESYQTWAANDGWSGINLGVGTNRVNLRFGNADGSVGGGGQSISTTATNGLVSVRAQLNGNTRTVFVNNNVIGTPGTNAKPLKGNRADLAVGYTMASATPFRFMGEVLQILIYDRVLTAEEVTKIEAYFNEVKAGRGGSANPIGEAAVDKTLLNALIEDADNLDDAIYTNESWMAFASALSEAKAAASNAEIGQEAADHSYFALRNAFKALQLLPSGVGTAAYGTPVLGGSELDPLWNTTVALPILKHLTMVNGPADGSAKVLWDDQNLYVLVRVKDPVLNSSSGNAHEKDSVEIFVDESNSKQTSYGAGMGQYRINYLNEQSFNPGSISAGFESFAKVVDGGYYMEAKIPFKAVAPAEDHVIGFDLQINDANAGGSRQDIVMWHDQTGDSWMNGSNWGVVTLLKPSGGDDENADISGPSTVIAGHPVALSIGIDNLAEGFDAMSVEVHYDPEKFEFETVTDIDGVVSLAASALTNVRDDLTILATAVKQQTGQILIIASTTGHLDQNSGELFVLNGRAMGSASAGGTSVSLADFVVTAQADARNINTANAVLDITVKLADSSALAAVIEQAEGLLNTSTEGTQPGQYPVGSKAVLQGAVQSAINVRDNGASTESDIAQAITALNQAIAAFRSSVIPDPSVNKSELIAAIEAATSKLDGAEEGNKIGQYSSAARSALEAAIQQAVAVRNNGSASQSTVNQATAALHEAVDVFAAQIITLVPGQTAVTIRDLSYLAKYYGTTSNDTDWMNVEKADLFGSGEITIRELSAVARMIAVNWLSE</sequence>
<dbReference type="RefSeq" id="WP_257449581.1">
    <property type="nucleotide sequence ID" value="NZ_JANIPJ010000016.1"/>
</dbReference>
<gene>
    <name evidence="4" type="ORF">NQZ67_20595</name>
</gene>
<dbReference type="Pfam" id="PF06452">
    <property type="entry name" value="CBM9_1"/>
    <property type="match status" value="1"/>
</dbReference>
<keyword evidence="5" id="KW-1185">Reference proteome</keyword>
<protein>
    <submittedName>
        <fullName evidence="4">Cohesin domain-containing protein</fullName>
    </submittedName>
</protein>
<evidence type="ECO:0000313" key="4">
    <source>
        <dbReference type="EMBL" id="MCR2806283.1"/>
    </source>
</evidence>
<feature type="chain" id="PRO_5040869998" evidence="1">
    <location>
        <begin position="28"/>
        <end position="1958"/>
    </location>
</feature>
<dbReference type="PANTHER" id="PTHR36453">
    <property type="entry name" value="SECRETED PROTEIN-RELATED"/>
    <property type="match status" value="1"/>
</dbReference>
<name>A0A9X2MUW0_9BACL</name>
<evidence type="ECO:0000313" key="5">
    <source>
        <dbReference type="Proteomes" id="UP001141950"/>
    </source>
</evidence>
<dbReference type="InterPro" id="IPR012334">
    <property type="entry name" value="Pectin_lyas_fold"/>
</dbReference>
<dbReference type="Gene3D" id="1.20.1270.90">
    <property type="entry name" value="AF1782-like"/>
    <property type="match status" value="3"/>
</dbReference>
<comment type="caution">
    <text evidence="4">The sequence shown here is derived from an EMBL/GenBank/DDBJ whole genome shotgun (WGS) entry which is preliminary data.</text>
</comment>
<dbReference type="InterPro" id="IPR002102">
    <property type="entry name" value="Cohesin_dom"/>
</dbReference>
<evidence type="ECO:0000256" key="1">
    <source>
        <dbReference type="SAM" id="SignalP"/>
    </source>
</evidence>
<dbReference type="InterPro" id="IPR010502">
    <property type="entry name" value="Carb-bd_dom_fam9"/>
</dbReference>
<dbReference type="SUPFAM" id="SSF49899">
    <property type="entry name" value="Concanavalin A-like lectins/glucanases"/>
    <property type="match status" value="1"/>
</dbReference>
<evidence type="ECO:0000259" key="2">
    <source>
        <dbReference type="Pfam" id="PF00963"/>
    </source>
</evidence>
<reference evidence="4" key="1">
    <citation type="submission" date="2022-08" db="EMBL/GenBank/DDBJ databases">
        <title>The genomic sequence of strain Paenibacillus sp. SCIV0701.</title>
        <authorList>
            <person name="Zhao H."/>
        </authorList>
    </citation>
    <scope>NUCLEOTIDE SEQUENCE</scope>
    <source>
        <strain evidence="4">SCIV0701</strain>
    </source>
</reference>
<dbReference type="InterPro" id="IPR008965">
    <property type="entry name" value="CBM2/CBM3_carb-bd_dom_sf"/>
</dbReference>
<evidence type="ECO:0000259" key="3">
    <source>
        <dbReference type="Pfam" id="PF06452"/>
    </source>
</evidence>
<dbReference type="SUPFAM" id="SSF49344">
    <property type="entry name" value="CBD9-like"/>
    <property type="match status" value="1"/>
</dbReference>
<dbReference type="Pfam" id="PF07554">
    <property type="entry name" value="FIVAR"/>
    <property type="match status" value="2"/>
</dbReference>
<feature type="domain" description="Carbohydrate-binding" evidence="3">
    <location>
        <begin position="1410"/>
        <end position="1582"/>
    </location>
</feature>